<dbReference type="GO" id="GO:0004252">
    <property type="term" value="F:serine-type endopeptidase activity"/>
    <property type="evidence" value="ECO:0007669"/>
    <property type="project" value="InterPro"/>
</dbReference>
<dbReference type="Proteomes" id="UP000326912">
    <property type="component" value="Unassembled WGS sequence"/>
</dbReference>
<dbReference type="Gene3D" id="2.40.10.10">
    <property type="entry name" value="Trypsin-like serine proteases"/>
    <property type="match status" value="2"/>
</dbReference>
<dbReference type="PRINTS" id="PR00834">
    <property type="entry name" value="PROTEASES2C"/>
</dbReference>
<dbReference type="InterPro" id="IPR036034">
    <property type="entry name" value="PDZ_sf"/>
</dbReference>
<gene>
    <name evidence="5" type="ORF">KDW_54970</name>
</gene>
<reference evidence="5 6" key="1">
    <citation type="submission" date="2019-10" db="EMBL/GenBank/DDBJ databases">
        <title>Dictyobacter vulcani sp. nov., within the class Ktedonobacteria, isolated from soil of volcanic Mt. Zao.</title>
        <authorList>
            <person name="Zheng Y."/>
            <person name="Wang C.M."/>
            <person name="Sakai Y."/>
            <person name="Abe K."/>
            <person name="Yokota A."/>
            <person name="Yabe S."/>
        </authorList>
    </citation>
    <scope>NUCLEOTIDE SEQUENCE [LARGE SCALE GENOMIC DNA]</scope>
    <source>
        <strain evidence="5 6">W12</strain>
    </source>
</reference>
<dbReference type="InterPro" id="IPR009003">
    <property type="entry name" value="Peptidase_S1_PA"/>
</dbReference>
<evidence type="ECO:0000313" key="6">
    <source>
        <dbReference type="Proteomes" id="UP000326912"/>
    </source>
</evidence>
<evidence type="ECO:0000259" key="4">
    <source>
        <dbReference type="PROSITE" id="PS50106"/>
    </source>
</evidence>
<comment type="similarity">
    <text evidence="1">Belongs to the peptidase S1C family.</text>
</comment>
<dbReference type="InterPro" id="IPR001478">
    <property type="entry name" value="PDZ"/>
</dbReference>
<dbReference type="InterPro" id="IPR001940">
    <property type="entry name" value="Peptidase_S1C"/>
</dbReference>
<feature type="domain" description="PDZ" evidence="4">
    <location>
        <begin position="206"/>
        <end position="290"/>
    </location>
</feature>
<dbReference type="GO" id="GO:0006508">
    <property type="term" value="P:proteolysis"/>
    <property type="evidence" value="ECO:0007669"/>
    <property type="project" value="UniProtKB-KW"/>
</dbReference>
<dbReference type="SUPFAM" id="SSF50156">
    <property type="entry name" value="PDZ domain-like"/>
    <property type="match status" value="1"/>
</dbReference>
<evidence type="ECO:0000313" key="5">
    <source>
        <dbReference type="EMBL" id="GER91335.1"/>
    </source>
</evidence>
<evidence type="ECO:0000256" key="2">
    <source>
        <dbReference type="ARBA" id="ARBA00022670"/>
    </source>
</evidence>
<dbReference type="PANTHER" id="PTHR43343:SF3">
    <property type="entry name" value="PROTEASE DO-LIKE 8, CHLOROPLASTIC"/>
    <property type="match status" value="1"/>
</dbReference>
<name>A0A5J4KTV6_9CHLR</name>
<dbReference type="PANTHER" id="PTHR43343">
    <property type="entry name" value="PEPTIDASE S12"/>
    <property type="match status" value="1"/>
</dbReference>
<dbReference type="Gene3D" id="2.30.42.10">
    <property type="match status" value="1"/>
</dbReference>
<dbReference type="AlphaFoldDB" id="A0A5J4KTV6"/>
<keyword evidence="2 5" id="KW-0645">Protease</keyword>
<dbReference type="PROSITE" id="PS50106">
    <property type="entry name" value="PDZ"/>
    <property type="match status" value="1"/>
</dbReference>
<accession>A0A5J4KTV6</accession>
<evidence type="ECO:0000256" key="1">
    <source>
        <dbReference type="ARBA" id="ARBA00010541"/>
    </source>
</evidence>
<dbReference type="InterPro" id="IPR051201">
    <property type="entry name" value="Chloro_Bact_Ser_Proteases"/>
</dbReference>
<keyword evidence="6" id="KW-1185">Reference proteome</keyword>
<dbReference type="SMART" id="SM00228">
    <property type="entry name" value="PDZ"/>
    <property type="match status" value="1"/>
</dbReference>
<dbReference type="EMBL" id="BKZW01000003">
    <property type="protein sequence ID" value="GER91335.1"/>
    <property type="molecule type" value="Genomic_DNA"/>
</dbReference>
<sequence length="303" mass="31911">MEDTKYDPSLLRSLSNQMADAVERVNASLVTVHGRSRQSASGLVVAPDLVVTASHILERENDLKIQSHQQTEFSATLVGRDATTDLALLRIKDLNLLAAVAASEPARVGQLILAVGRPSEDGPMASSGIVSALGGPVRTGQGSVLERYIRTDATPYPGFSGGPLVDTQGAVLGILTTGLSNGIPLAIPMAQVQTIVDALAQQGYIKRGYLGLSSQLVHLPEAQRAGREQEHGLLIVNVEKDSPAEKGGLLLGDILVSLDSHTVSDTEDLQLLLTGERVGQALAVEVIRGDAIQTLSITPGQRK</sequence>
<dbReference type="Pfam" id="PF13365">
    <property type="entry name" value="Trypsin_2"/>
    <property type="match status" value="1"/>
</dbReference>
<organism evidence="5 6">
    <name type="scientific">Dictyobacter vulcani</name>
    <dbReference type="NCBI Taxonomy" id="2607529"/>
    <lineage>
        <taxon>Bacteria</taxon>
        <taxon>Bacillati</taxon>
        <taxon>Chloroflexota</taxon>
        <taxon>Ktedonobacteria</taxon>
        <taxon>Ktedonobacterales</taxon>
        <taxon>Dictyobacteraceae</taxon>
        <taxon>Dictyobacter</taxon>
    </lineage>
</organism>
<dbReference type="SUPFAM" id="SSF50494">
    <property type="entry name" value="Trypsin-like serine proteases"/>
    <property type="match status" value="1"/>
</dbReference>
<protein>
    <submittedName>
        <fullName evidence="5">Serine protease</fullName>
    </submittedName>
</protein>
<keyword evidence="3" id="KW-0378">Hydrolase</keyword>
<evidence type="ECO:0000256" key="3">
    <source>
        <dbReference type="ARBA" id="ARBA00022801"/>
    </source>
</evidence>
<dbReference type="InterPro" id="IPR043504">
    <property type="entry name" value="Peptidase_S1_PA_chymotrypsin"/>
</dbReference>
<dbReference type="Pfam" id="PF13180">
    <property type="entry name" value="PDZ_2"/>
    <property type="match status" value="1"/>
</dbReference>
<proteinExistence type="inferred from homology"/>
<dbReference type="RefSeq" id="WP_151758979.1">
    <property type="nucleotide sequence ID" value="NZ_BKZW01000003.1"/>
</dbReference>
<comment type="caution">
    <text evidence="5">The sequence shown here is derived from an EMBL/GenBank/DDBJ whole genome shotgun (WGS) entry which is preliminary data.</text>
</comment>